<dbReference type="Pfam" id="PF00005">
    <property type="entry name" value="ABC_tran"/>
    <property type="match status" value="1"/>
</dbReference>
<dbReference type="InterPro" id="IPR013611">
    <property type="entry name" value="Transp-assoc_OB_typ2"/>
</dbReference>
<dbReference type="PANTHER" id="PTHR42781:SF4">
    <property type="entry name" value="SPERMIDINE_PUTRESCINE IMPORT ATP-BINDING PROTEIN POTA"/>
    <property type="match status" value="1"/>
</dbReference>
<dbReference type="InterPro" id="IPR050093">
    <property type="entry name" value="ABC_SmlMolc_Importer"/>
</dbReference>
<comment type="subunit">
    <text evidence="5">The complex is composed of two ATP-binding proteins (OpuCA), two transmembrane proteins (OpuCB and OpuCD) and a solute-binding protein (OpuCC).</text>
</comment>
<accession>A0A947D097</accession>
<dbReference type="Pfam" id="PF08402">
    <property type="entry name" value="TOBE_2"/>
    <property type="match status" value="1"/>
</dbReference>
<evidence type="ECO:0000256" key="4">
    <source>
        <dbReference type="ARBA" id="ARBA00052482"/>
    </source>
</evidence>
<sequence>MQTPYDVELDAVSVTLGNRKILQDITFTVGKGELVTLLGPSGCGKSTTLNIIAGFLDPDAGEVRIKGRRMNGVPPHRRGLGMVFQSYSLFPHMTVAENVEYGLRLRKIPPPERRRRVEQALALVRMEEYGRRYPRELSGGQRQRVAIARALVVEPELLLLDEPLSNLDAKLRQELRLEIKRLQHEVGVTTIFVTHDQEEALSLSDRIIVMNEGRIEQIGTPTEVYWEPATEFVFTFIGKSNVLLGKVEDARDGGRSLAVRLEGLPEASRVWARGRAVRQSLPVGQAVKLYLRPERIHLSAGSCANDAREPGDGEEAKGTRNRLAGRVIQMNFLGAGWEVLVETGGTTVLVQAVSLPEGVAEGSEVCLEWPADGALIVKR</sequence>
<dbReference type="GO" id="GO:0005524">
    <property type="term" value="F:ATP binding"/>
    <property type="evidence" value="ECO:0007669"/>
    <property type="project" value="UniProtKB-KW"/>
</dbReference>
<reference evidence="9" key="1">
    <citation type="journal article" date="2021" name="Microbiology">
        <title>Metagenomic Analysis of the Microbial Community in the Underground Coal Fire Area (Kemerovo Region, Russia) Revealed Predominance of Thermophilic Members of the Phyla Deinococcus-thermus, Aquificae, and Firmicutes.</title>
        <authorList>
            <person name="Kadnikov V."/>
            <person name="Mardanov A.V."/>
            <person name="Beletsky A.V."/>
            <person name="Karnachuk O.V."/>
            <person name="Ravin N.V."/>
        </authorList>
    </citation>
    <scope>NUCLEOTIDE SEQUENCE</scope>
    <source>
        <strain evidence="9">RBS10-49</strain>
    </source>
</reference>
<dbReference type="SUPFAM" id="SSF52540">
    <property type="entry name" value="P-loop containing nucleoside triphosphate hydrolases"/>
    <property type="match status" value="1"/>
</dbReference>
<dbReference type="InterPro" id="IPR008995">
    <property type="entry name" value="Mo/tungstate-bd_C_term_dom"/>
</dbReference>
<dbReference type="PANTHER" id="PTHR42781">
    <property type="entry name" value="SPERMIDINE/PUTRESCINE IMPORT ATP-BINDING PROTEIN POTA"/>
    <property type="match status" value="1"/>
</dbReference>
<comment type="caution">
    <text evidence="9">The sequence shown here is derived from an EMBL/GenBank/DDBJ whole genome shotgun (WGS) entry which is preliminary data.</text>
</comment>
<keyword evidence="2" id="KW-0547">Nucleotide-binding</keyword>
<comment type="catalytic activity">
    <reaction evidence="4">
        <text>a quaternary ammonium(out) + ATP + H2O = a quaternary ammonium(in) + ADP + phosphate + H(+)</text>
        <dbReference type="Rhea" id="RHEA:11036"/>
        <dbReference type="ChEBI" id="CHEBI:15377"/>
        <dbReference type="ChEBI" id="CHEBI:15378"/>
        <dbReference type="ChEBI" id="CHEBI:30616"/>
        <dbReference type="ChEBI" id="CHEBI:35267"/>
        <dbReference type="ChEBI" id="CHEBI:43474"/>
        <dbReference type="ChEBI" id="CHEBI:456216"/>
        <dbReference type="EC" id="7.6.2.9"/>
    </reaction>
</comment>
<dbReference type="Gene3D" id="3.40.50.300">
    <property type="entry name" value="P-loop containing nucleotide triphosphate hydrolases"/>
    <property type="match status" value="1"/>
</dbReference>
<dbReference type="GO" id="GO:0043190">
    <property type="term" value="C:ATP-binding cassette (ABC) transporter complex"/>
    <property type="evidence" value="ECO:0007669"/>
    <property type="project" value="InterPro"/>
</dbReference>
<evidence type="ECO:0000313" key="10">
    <source>
        <dbReference type="Proteomes" id="UP000748108"/>
    </source>
</evidence>
<evidence type="ECO:0000256" key="3">
    <source>
        <dbReference type="ARBA" id="ARBA00022840"/>
    </source>
</evidence>
<dbReference type="GO" id="GO:0016887">
    <property type="term" value="F:ATP hydrolysis activity"/>
    <property type="evidence" value="ECO:0007669"/>
    <property type="project" value="InterPro"/>
</dbReference>
<evidence type="ECO:0000256" key="6">
    <source>
        <dbReference type="ARBA" id="ARBA00066388"/>
    </source>
</evidence>
<dbReference type="SUPFAM" id="SSF50331">
    <property type="entry name" value="MOP-like"/>
    <property type="match status" value="1"/>
</dbReference>
<dbReference type="FunFam" id="3.40.50.300:FF:000425">
    <property type="entry name" value="Probable ABC transporter, ATP-binding subunit"/>
    <property type="match status" value="1"/>
</dbReference>
<gene>
    <name evidence="9" type="ORF">KM312_03515</name>
</gene>
<feature type="domain" description="ABC transporter" evidence="8">
    <location>
        <begin position="7"/>
        <end position="237"/>
    </location>
</feature>
<dbReference type="EC" id="7.6.2.9" evidence="6"/>
<proteinExistence type="predicted"/>
<dbReference type="InterPro" id="IPR027417">
    <property type="entry name" value="P-loop_NTPase"/>
</dbReference>
<evidence type="ECO:0000256" key="7">
    <source>
        <dbReference type="ARBA" id="ARBA00070305"/>
    </source>
</evidence>
<dbReference type="InterPro" id="IPR003593">
    <property type="entry name" value="AAA+_ATPase"/>
</dbReference>
<evidence type="ECO:0000256" key="5">
    <source>
        <dbReference type="ARBA" id="ARBA00063934"/>
    </source>
</evidence>
<dbReference type="InterPro" id="IPR017871">
    <property type="entry name" value="ABC_transporter-like_CS"/>
</dbReference>
<evidence type="ECO:0000259" key="8">
    <source>
        <dbReference type="PROSITE" id="PS50893"/>
    </source>
</evidence>
<keyword evidence="3 9" id="KW-0067">ATP-binding</keyword>
<dbReference type="EMBL" id="JAHHQF010000043">
    <property type="protein sequence ID" value="MBT9281716.1"/>
    <property type="molecule type" value="Genomic_DNA"/>
</dbReference>
<dbReference type="SMART" id="SM00382">
    <property type="entry name" value="AAA"/>
    <property type="match status" value="1"/>
</dbReference>
<dbReference type="PROSITE" id="PS00211">
    <property type="entry name" value="ABC_TRANSPORTER_1"/>
    <property type="match status" value="1"/>
</dbReference>
<dbReference type="Proteomes" id="UP000748108">
    <property type="component" value="Unassembled WGS sequence"/>
</dbReference>
<evidence type="ECO:0000256" key="2">
    <source>
        <dbReference type="ARBA" id="ARBA00022741"/>
    </source>
</evidence>
<organism evidence="9 10">
    <name type="scientific">Hydrogenibacillus schlegelii</name>
    <name type="common">Bacillus schlegelii</name>
    <dbReference type="NCBI Taxonomy" id="1484"/>
    <lineage>
        <taxon>Bacteria</taxon>
        <taxon>Bacillati</taxon>
        <taxon>Bacillota</taxon>
        <taxon>Bacilli</taxon>
        <taxon>Bacillales</taxon>
        <taxon>Bacillales Family X. Incertae Sedis</taxon>
        <taxon>Hydrogenibacillus</taxon>
    </lineage>
</organism>
<evidence type="ECO:0000256" key="1">
    <source>
        <dbReference type="ARBA" id="ARBA00022448"/>
    </source>
</evidence>
<dbReference type="PROSITE" id="PS50893">
    <property type="entry name" value="ABC_TRANSPORTER_2"/>
    <property type="match status" value="1"/>
</dbReference>
<name>A0A947D097_HYDSH</name>
<keyword evidence="1" id="KW-0813">Transport</keyword>
<dbReference type="Gene3D" id="2.40.50.100">
    <property type="match status" value="1"/>
</dbReference>
<evidence type="ECO:0000313" key="9">
    <source>
        <dbReference type="EMBL" id="MBT9281716.1"/>
    </source>
</evidence>
<dbReference type="AlphaFoldDB" id="A0A947D097"/>
<dbReference type="GO" id="GO:0015418">
    <property type="term" value="F:ABC-type quaternary ammonium compound transporting activity"/>
    <property type="evidence" value="ECO:0007669"/>
    <property type="project" value="UniProtKB-EC"/>
</dbReference>
<protein>
    <recommendedName>
        <fullName evidence="7">Carnitine transport ATP-binding protein OpuCA</fullName>
        <ecNumber evidence="6">7.6.2.9</ecNumber>
    </recommendedName>
</protein>
<dbReference type="InterPro" id="IPR003439">
    <property type="entry name" value="ABC_transporter-like_ATP-bd"/>
</dbReference>